<dbReference type="AlphaFoldDB" id="A0A9P6KXY4"/>
<comment type="caution">
    <text evidence="1">The sequence shown here is derived from an EMBL/GenBank/DDBJ whole genome shotgun (WGS) entry which is preliminary data.</text>
</comment>
<reference evidence="1 2" key="1">
    <citation type="journal article" date="2020" name="Genome Biol. Evol.">
        <title>Comparative genomics of strictly vertically transmitted, feminizing microsporidia endosymbionts of amphipod crustaceans.</title>
        <authorList>
            <person name="Cormier A."/>
            <person name="Chebbi M.A."/>
            <person name="Giraud I."/>
            <person name="Wattier R."/>
            <person name="Teixeira M."/>
            <person name="Gilbert C."/>
            <person name="Rigaud T."/>
            <person name="Cordaux R."/>
        </authorList>
    </citation>
    <scope>NUCLEOTIDE SEQUENCE [LARGE SCALE GENOMIC DNA]</scope>
    <source>
        <strain evidence="1 2">Ou3-Ou53</strain>
    </source>
</reference>
<dbReference type="Proteomes" id="UP000740883">
    <property type="component" value="Unassembled WGS sequence"/>
</dbReference>
<keyword evidence="2" id="KW-1185">Reference proteome</keyword>
<organism evidence="1 2">
    <name type="scientific">Nosema granulosis</name>
    <dbReference type="NCBI Taxonomy" id="83296"/>
    <lineage>
        <taxon>Eukaryota</taxon>
        <taxon>Fungi</taxon>
        <taxon>Fungi incertae sedis</taxon>
        <taxon>Microsporidia</taxon>
        <taxon>Nosematidae</taxon>
        <taxon>Nosema</taxon>
    </lineage>
</organism>
<sequence>MKLISLYNLNKTFLCYQFIFCTLGNIYFRNTEVKQLAKQALKNSFYKIFEISRILAIHKNSKEGSKTKFFVTICSEKHYIVKFCYSRGVSKKYFYEKSNCDHIGNKKISIINYREVIDSISGEIKQLSKRNSADVLFTFKGLQSDTFFSTDNFNENFTLYKKQFAINLPQSFNVLFYPPDVGNYFFLKNVMKDISSDYIKIAINEYDIFAYVNIDFYHFLASELDRLMDEYEEEQMLKLHAYLYGKPLTKNSRINLNQLTLFNSLEESIHIISEEFISSNSDSLINLLSFLLNKKNFKKKVIKIFKSADDNEQLLIEIRRFLETSPSIEIDVKKFQNNIDEKRFFKLLKYINLKKQTLETSPSKLIISFFIILLKDKQFIDLVFSEDRKDIYNLEPFNYLYRSELHKHCREWAKKFISYCSENTENNYTHEENGDFLVLRNNCLNISKELLETKNIFFPSFMTDYQIFMKVFFSDMSTSQ</sequence>
<gene>
    <name evidence="1" type="ORF">NGRA_2188</name>
</gene>
<proteinExistence type="predicted"/>
<protein>
    <submittedName>
        <fullName evidence="1">Uncharacterized protein</fullName>
    </submittedName>
</protein>
<dbReference type="EMBL" id="SBJO01000205">
    <property type="protein sequence ID" value="KAF9762134.1"/>
    <property type="molecule type" value="Genomic_DNA"/>
</dbReference>
<evidence type="ECO:0000313" key="2">
    <source>
        <dbReference type="Proteomes" id="UP000740883"/>
    </source>
</evidence>
<evidence type="ECO:0000313" key="1">
    <source>
        <dbReference type="EMBL" id="KAF9762134.1"/>
    </source>
</evidence>
<name>A0A9P6KXY4_9MICR</name>
<accession>A0A9P6KXY4</accession>